<dbReference type="EMBL" id="JAYFUL010000065">
    <property type="protein sequence ID" value="MEA5260722.1"/>
    <property type="molecule type" value="Genomic_DNA"/>
</dbReference>
<dbReference type="Proteomes" id="UP001304671">
    <property type="component" value="Unassembled WGS sequence"/>
</dbReference>
<evidence type="ECO:0000313" key="2">
    <source>
        <dbReference type="Proteomes" id="UP001304671"/>
    </source>
</evidence>
<evidence type="ECO:0000313" key="1">
    <source>
        <dbReference type="EMBL" id="MEA5260722.1"/>
    </source>
</evidence>
<proteinExistence type="predicted"/>
<organism evidence="1 2">
    <name type="scientific">Arcicella aquatica</name>
    <dbReference type="NCBI Taxonomy" id="217141"/>
    <lineage>
        <taxon>Bacteria</taxon>
        <taxon>Pseudomonadati</taxon>
        <taxon>Bacteroidota</taxon>
        <taxon>Cytophagia</taxon>
        <taxon>Cytophagales</taxon>
        <taxon>Flectobacillaceae</taxon>
        <taxon>Arcicella</taxon>
    </lineage>
</organism>
<name>A0ABU5QUE2_9BACT</name>
<sequence>MVKLRMLSARIKLGYLLILFMLYISPSFGQDAKSYAVKIVSVLQTQPLSSTLIYKLDSLKSKHILSRSDFNIRFDRDLDVGYRHQRIEIALNFYSYQINILKKNDTICVLTLKHGNDPFDNAPPSSYYYSRINKEQSLNYLNQRNKLYKSKKTLANLLSELSTSEEFAMYCGYGAPITTMGEKILKLVEEENTSELADMVKSICVETQVYGVTGFEMLERQGDVIPSDIYKLIKLIKSRNAETVTCRGCLSGLVEKIYNKQK</sequence>
<keyword evidence="2" id="KW-1185">Reference proteome</keyword>
<comment type="caution">
    <text evidence="1">The sequence shown here is derived from an EMBL/GenBank/DDBJ whole genome shotgun (WGS) entry which is preliminary data.</text>
</comment>
<accession>A0ABU5QUE2</accession>
<reference evidence="1 2" key="1">
    <citation type="submission" date="2023-12" db="EMBL/GenBank/DDBJ databases">
        <title>Novel species of the genus Arcicella isolated from rivers.</title>
        <authorList>
            <person name="Lu H."/>
        </authorList>
    </citation>
    <scope>NUCLEOTIDE SEQUENCE [LARGE SCALE GENOMIC DNA]</scope>
    <source>
        <strain evidence="1 2">LMG 21963</strain>
    </source>
</reference>
<dbReference type="RefSeq" id="WP_323253496.1">
    <property type="nucleotide sequence ID" value="NZ_JAYFUL010000065.1"/>
</dbReference>
<protein>
    <submittedName>
        <fullName evidence="1">Uncharacterized protein</fullName>
    </submittedName>
</protein>
<gene>
    <name evidence="1" type="ORF">VB264_23185</name>
</gene>